<feature type="non-terminal residue" evidence="4">
    <location>
        <position position="221"/>
    </location>
</feature>
<evidence type="ECO:0000256" key="1">
    <source>
        <dbReference type="ARBA" id="ARBA00035112"/>
    </source>
</evidence>
<comment type="similarity">
    <text evidence="1">Belongs to the ustYa family.</text>
</comment>
<dbReference type="AlphaFoldDB" id="A0A9P7QSS0"/>
<dbReference type="Pfam" id="PF11807">
    <property type="entry name" value="UstYa"/>
    <property type="match status" value="1"/>
</dbReference>
<dbReference type="PANTHER" id="PTHR33365">
    <property type="entry name" value="YALI0B05434P"/>
    <property type="match status" value="1"/>
</dbReference>
<dbReference type="GO" id="GO:0043386">
    <property type="term" value="P:mycotoxin biosynthetic process"/>
    <property type="evidence" value="ECO:0007669"/>
    <property type="project" value="InterPro"/>
</dbReference>
<evidence type="ECO:0000313" key="4">
    <source>
        <dbReference type="EMBL" id="KAG7042275.1"/>
    </source>
</evidence>
<gene>
    <name evidence="4" type="ORF">JMJ77_010375</name>
</gene>
<dbReference type="InterPro" id="IPR021765">
    <property type="entry name" value="UstYa-like"/>
</dbReference>
<dbReference type="EMBL" id="JAESDN010000013">
    <property type="protein sequence ID" value="KAG7042275.1"/>
    <property type="molecule type" value="Genomic_DNA"/>
</dbReference>
<keyword evidence="3" id="KW-0472">Membrane</keyword>
<reference evidence="4" key="1">
    <citation type="submission" date="2021-05" db="EMBL/GenBank/DDBJ databases">
        <title>Comparative genomics of three Colletotrichum scovillei strains and genetic complementation revealed genes involved fungal growth and virulence on chili pepper.</title>
        <authorList>
            <person name="Hsieh D.-K."/>
            <person name="Chuang S.-C."/>
            <person name="Chen C.-Y."/>
            <person name="Chao Y.-T."/>
            <person name="Lu M.-Y.J."/>
            <person name="Lee M.-H."/>
            <person name="Shih M.-C."/>
        </authorList>
    </citation>
    <scope>NUCLEOTIDE SEQUENCE</scope>
    <source>
        <strain evidence="4">Coll-153</strain>
    </source>
</reference>
<comment type="caution">
    <text evidence="4">The sequence shown here is derived from an EMBL/GenBank/DDBJ whole genome shotgun (WGS) entry which is preliminary data.</text>
</comment>
<proteinExistence type="inferred from homology"/>
<sequence length="221" mass="25191">MSGIKDSFSNHKRPDSDSDDDDSEQGFLRDKQESRKANQQRQIGWTLLAVNFFVLLLNVGLVLMMSSPKSASVTETSDGVHLPHADWVAPAIDFELRSFDDKFGVHGPFRGKPRPELDDAWADPLRNYTVRVPKPGWRNSTSSKTILTEWQDAEGGIMGTFSFLHNLHCLKTIRQYMLPEYYPEMADKFKATPEEPIPEHIDHCIDILRQSELCHADMSLM</sequence>
<keyword evidence="5" id="KW-1185">Reference proteome</keyword>
<dbReference type="PANTHER" id="PTHR33365:SF7">
    <property type="entry name" value="TAT PATHWAY SIGNAL SEQUENCE"/>
    <property type="match status" value="1"/>
</dbReference>
<evidence type="ECO:0000256" key="2">
    <source>
        <dbReference type="SAM" id="MobiDB-lite"/>
    </source>
</evidence>
<protein>
    <recommendedName>
        <fullName evidence="6">Tat pathway signal sequence</fullName>
    </recommendedName>
</protein>
<keyword evidence="3" id="KW-1133">Transmembrane helix</keyword>
<evidence type="ECO:0008006" key="6">
    <source>
        <dbReference type="Google" id="ProtNLM"/>
    </source>
</evidence>
<accession>A0A9P7QSS0</accession>
<feature type="region of interest" description="Disordered" evidence="2">
    <location>
        <begin position="1"/>
        <end position="35"/>
    </location>
</feature>
<evidence type="ECO:0000256" key="3">
    <source>
        <dbReference type="SAM" id="Phobius"/>
    </source>
</evidence>
<feature type="transmembrane region" description="Helical" evidence="3">
    <location>
        <begin position="43"/>
        <end position="65"/>
    </location>
</feature>
<evidence type="ECO:0000313" key="5">
    <source>
        <dbReference type="Proteomes" id="UP000699042"/>
    </source>
</evidence>
<organism evidence="4 5">
    <name type="scientific">Colletotrichum scovillei</name>
    <dbReference type="NCBI Taxonomy" id="1209932"/>
    <lineage>
        <taxon>Eukaryota</taxon>
        <taxon>Fungi</taxon>
        <taxon>Dikarya</taxon>
        <taxon>Ascomycota</taxon>
        <taxon>Pezizomycotina</taxon>
        <taxon>Sordariomycetes</taxon>
        <taxon>Hypocreomycetidae</taxon>
        <taxon>Glomerellales</taxon>
        <taxon>Glomerellaceae</taxon>
        <taxon>Colletotrichum</taxon>
        <taxon>Colletotrichum acutatum species complex</taxon>
    </lineage>
</organism>
<keyword evidence="3" id="KW-0812">Transmembrane</keyword>
<name>A0A9P7QSS0_9PEZI</name>
<dbReference type="Proteomes" id="UP000699042">
    <property type="component" value="Unassembled WGS sequence"/>
</dbReference>